<name>A0A4V3S657_9HYME</name>
<dbReference type="EMBL" id="QBLH01003951">
    <property type="protein sequence ID" value="TGZ32154.1"/>
    <property type="molecule type" value="Genomic_DNA"/>
</dbReference>
<dbReference type="Proteomes" id="UP000310200">
    <property type="component" value="Unassembled WGS sequence"/>
</dbReference>
<gene>
    <name evidence="1" type="ORF">DBV15_01107</name>
</gene>
<sequence>MSATSPPRRDSGVNGAIGVSLLAESRVATDSTLGSTGSIRAARLARSFTLDGSSSDRSCSYEPFGRSVYGRNREPRRTTKTLRAHGVLIADHGIARGLTASAARDDPARIVR</sequence>
<dbReference type="AlphaFoldDB" id="A0A4V3S657"/>
<evidence type="ECO:0000313" key="1">
    <source>
        <dbReference type="EMBL" id="TGZ32154.1"/>
    </source>
</evidence>
<accession>A0A4V3S657</accession>
<protein>
    <submittedName>
        <fullName evidence="1">Uncharacterized protein</fullName>
    </submittedName>
</protein>
<keyword evidence="2" id="KW-1185">Reference proteome</keyword>
<comment type="caution">
    <text evidence="1">The sequence shown here is derived from an EMBL/GenBank/DDBJ whole genome shotgun (WGS) entry which is preliminary data.</text>
</comment>
<organism evidence="1 2">
    <name type="scientific">Temnothorax longispinosus</name>
    <dbReference type="NCBI Taxonomy" id="300112"/>
    <lineage>
        <taxon>Eukaryota</taxon>
        <taxon>Metazoa</taxon>
        <taxon>Ecdysozoa</taxon>
        <taxon>Arthropoda</taxon>
        <taxon>Hexapoda</taxon>
        <taxon>Insecta</taxon>
        <taxon>Pterygota</taxon>
        <taxon>Neoptera</taxon>
        <taxon>Endopterygota</taxon>
        <taxon>Hymenoptera</taxon>
        <taxon>Apocrita</taxon>
        <taxon>Aculeata</taxon>
        <taxon>Formicoidea</taxon>
        <taxon>Formicidae</taxon>
        <taxon>Myrmicinae</taxon>
        <taxon>Temnothorax</taxon>
    </lineage>
</organism>
<reference evidence="1 2" key="1">
    <citation type="journal article" date="2019" name="Philos. Trans. R. Soc. Lond., B, Biol. Sci.">
        <title>Ant behaviour and brain gene expression of defending hosts depend on the ecological success of the intruding social parasite.</title>
        <authorList>
            <person name="Kaur R."/>
            <person name="Stoldt M."/>
            <person name="Jongepier E."/>
            <person name="Feldmeyer B."/>
            <person name="Menzel F."/>
            <person name="Bornberg-Bauer E."/>
            <person name="Foitzik S."/>
        </authorList>
    </citation>
    <scope>NUCLEOTIDE SEQUENCE [LARGE SCALE GENOMIC DNA]</scope>
    <source>
        <tissue evidence="1">Whole body</tissue>
    </source>
</reference>
<evidence type="ECO:0000313" key="2">
    <source>
        <dbReference type="Proteomes" id="UP000310200"/>
    </source>
</evidence>
<proteinExistence type="predicted"/>